<evidence type="ECO:0000256" key="2">
    <source>
        <dbReference type="ARBA" id="ARBA00022490"/>
    </source>
</evidence>
<keyword evidence="2" id="KW-0963">Cytoplasm</keyword>
<reference evidence="7 8" key="1">
    <citation type="submission" date="2019-09" db="EMBL/GenBank/DDBJ databases">
        <title>Bird 10,000 Genomes (B10K) Project - Family phase.</title>
        <authorList>
            <person name="Zhang G."/>
        </authorList>
    </citation>
    <scope>NUCLEOTIDE SEQUENCE [LARGE SCALE GENOMIC DNA]</scope>
    <source>
        <strain evidence="7">B10K-DU-001-46</strain>
        <tissue evidence="7">Muscle</tissue>
    </source>
</reference>
<keyword evidence="3" id="KW-0677">Repeat</keyword>
<dbReference type="SMART" id="SM00248">
    <property type="entry name" value="ANK"/>
    <property type="match status" value="3"/>
</dbReference>
<comment type="subcellular location">
    <subcellularLocation>
        <location evidence="1">Cytoplasm</location>
    </subcellularLocation>
</comment>
<evidence type="ECO:0000313" key="8">
    <source>
        <dbReference type="Proteomes" id="UP000531168"/>
    </source>
</evidence>
<evidence type="ECO:0000256" key="3">
    <source>
        <dbReference type="ARBA" id="ARBA00022737"/>
    </source>
</evidence>
<evidence type="ECO:0000256" key="6">
    <source>
        <dbReference type="SAM" id="MobiDB-lite"/>
    </source>
</evidence>
<feature type="repeat" description="ANK" evidence="5">
    <location>
        <begin position="141"/>
        <end position="173"/>
    </location>
</feature>
<dbReference type="AlphaFoldDB" id="A0A7L0MSB9"/>
<dbReference type="PANTHER" id="PTHR24124:SF4">
    <property type="entry name" value="DNA-BINDING PROTEIN RFXANK"/>
    <property type="match status" value="1"/>
</dbReference>
<accession>A0A7L0MSB9</accession>
<dbReference type="Proteomes" id="UP000531168">
    <property type="component" value="Unassembled WGS sequence"/>
</dbReference>
<dbReference type="FunFam" id="1.25.40.20:FF:000031">
    <property type="entry name" value="Ankyrin repeat, family A (RFXANK-like), 2"/>
    <property type="match status" value="1"/>
</dbReference>
<feature type="compositionally biased region" description="Low complexity" evidence="6">
    <location>
        <begin position="1"/>
        <end position="11"/>
    </location>
</feature>
<comment type="caution">
    <text evidence="7">The sequence shown here is derived from an EMBL/GenBank/DDBJ whole genome shotgun (WGS) entry which is preliminary data.</text>
</comment>
<dbReference type="PROSITE" id="PS50088">
    <property type="entry name" value="ANK_REPEAT"/>
    <property type="match status" value="3"/>
</dbReference>
<feature type="repeat" description="ANK" evidence="5">
    <location>
        <begin position="207"/>
        <end position="239"/>
    </location>
</feature>
<keyword evidence="4 5" id="KW-0040">ANK repeat</keyword>
<dbReference type="Pfam" id="PF12796">
    <property type="entry name" value="Ank_2"/>
    <property type="match status" value="1"/>
</dbReference>
<evidence type="ECO:0000313" key="7">
    <source>
        <dbReference type="EMBL" id="NXK84040.1"/>
    </source>
</evidence>
<dbReference type="Gene3D" id="1.25.40.20">
    <property type="entry name" value="Ankyrin repeat-containing domain"/>
    <property type="match status" value="1"/>
</dbReference>
<feature type="non-terminal residue" evidence="7">
    <location>
        <position position="1"/>
    </location>
</feature>
<feature type="compositionally biased region" description="Low complexity" evidence="6">
    <location>
        <begin position="20"/>
        <end position="29"/>
    </location>
</feature>
<dbReference type="GO" id="GO:0005634">
    <property type="term" value="C:nucleus"/>
    <property type="evidence" value="ECO:0007669"/>
    <property type="project" value="TreeGrafter"/>
</dbReference>
<organism evidence="7 8">
    <name type="scientific">Amazona guildingii</name>
    <dbReference type="NCBI Taxonomy" id="175529"/>
    <lineage>
        <taxon>Eukaryota</taxon>
        <taxon>Metazoa</taxon>
        <taxon>Chordata</taxon>
        <taxon>Craniata</taxon>
        <taxon>Vertebrata</taxon>
        <taxon>Euteleostomi</taxon>
        <taxon>Archelosauria</taxon>
        <taxon>Archosauria</taxon>
        <taxon>Dinosauria</taxon>
        <taxon>Saurischia</taxon>
        <taxon>Theropoda</taxon>
        <taxon>Coelurosauria</taxon>
        <taxon>Aves</taxon>
        <taxon>Neognathae</taxon>
        <taxon>Neoaves</taxon>
        <taxon>Telluraves</taxon>
        <taxon>Australaves</taxon>
        <taxon>Psittaciformes</taxon>
        <taxon>Psittacidae</taxon>
        <taxon>Amazona</taxon>
    </lineage>
</organism>
<sequence>EPPPNAGAAQEAPEEGENGAEGAAGAEELGASRDTGDGGAPAVCLQPDQDVARLAHGDGGADALTKPSMDSEKSTELSALDSFPLKHSNTLTNRQRGNEVSALPATLDTLSIHQLAAQGELSQLKEHLQKGENLVNKPDERGFTPLIWAAAFGEIETVRHLLEWGADPHALAKERESALSLASMGGYTDIVTLLLERNVDINIYDWNGGTPLLYAVRGNHVKCVEALLARGADLTEEADSGYTPMDLAVALGHRKGKFQQVMENHILKLFQNKELE</sequence>
<evidence type="ECO:0000256" key="1">
    <source>
        <dbReference type="ARBA" id="ARBA00004496"/>
    </source>
</evidence>
<dbReference type="GO" id="GO:0045944">
    <property type="term" value="P:positive regulation of transcription by RNA polymerase II"/>
    <property type="evidence" value="ECO:0007669"/>
    <property type="project" value="TreeGrafter"/>
</dbReference>
<dbReference type="GO" id="GO:0005737">
    <property type="term" value="C:cytoplasm"/>
    <property type="evidence" value="ECO:0007669"/>
    <property type="project" value="UniProtKB-SubCell"/>
</dbReference>
<dbReference type="PANTHER" id="PTHR24124">
    <property type="entry name" value="ANKYRIN REPEAT FAMILY A"/>
    <property type="match status" value="1"/>
</dbReference>
<dbReference type="PROSITE" id="PS50297">
    <property type="entry name" value="ANK_REP_REGION"/>
    <property type="match status" value="3"/>
</dbReference>
<keyword evidence="8" id="KW-1185">Reference proteome</keyword>
<gene>
    <name evidence="7" type="primary">Rfxank</name>
    <name evidence="7" type="ORF">AMAGUI_R03695</name>
</gene>
<feature type="region of interest" description="Disordered" evidence="6">
    <location>
        <begin position="1"/>
        <end position="81"/>
    </location>
</feature>
<feature type="non-terminal residue" evidence="7">
    <location>
        <position position="276"/>
    </location>
</feature>
<evidence type="ECO:0000256" key="4">
    <source>
        <dbReference type="ARBA" id="ARBA00023043"/>
    </source>
</evidence>
<dbReference type="InterPro" id="IPR002110">
    <property type="entry name" value="Ankyrin_rpt"/>
</dbReference>
<name>A0A7L0MSB9_9PSIT</name>
<dbReference type="SUPFAM" id="SSF48403">
    <property type="entry name" value="Ankyrin repeat"/>
    <property type="match status" value="1"/>
</dbReference>
<dbReference type="InterPro" id="IPR036770">
    <property type="entry name" value="Ankyrin_rpt-contain_sf"/>
</dbReference>
<feature type="repeat" description="ANK" evidence="5">
    <location>
        <begin position="174"/>
        <end position="206"/>
    </location>
</feature>
<dbReference type="EMBL" id="VXAR01013917">
    <property type="protein sequence ID" value="NXK84040.1"/>
    <property type="molecule type" value="Genomic_DNA"/>
</dbReference>
<protein>
    <submittedName>
        <fullName evidence="7">RFXK protein</fullName>
    </submittedName>
</protein>
<evidence type="ECO:0000256" key="5">
    <source>
        <dbReference type="PROSITE-ProRule" id="PRU00023"/>
    </source>
</evidence>
<proteinExistence type="predicted"/>